<evidence type="ECO:0000313" key="4">
    <source>
        <dbReference type="Proteomes" id="UP000743370"/>
    </source>
</evidence>
<dbReference type="Proteomes" id="UP000743370">
    <property type="component" value="Unassembled WGS sequence"/>
</dbReference>
<evidence type="ECO:0000256" key="1">
    <source>
        <dbReference type="SAM" id="MobiDB-lite"/>
    </source>
</evidence>
<reference evidence="3 4" key="1">
    <citation type="submission" date="2020-05" db="EMBL/GenBank/DDBJ databases">
        <title>Vigna angularis (adzuki bean) Var. LongXiaoDou No. 4 denovo assembly.</title>
        <authorList>
            <person name="Xiang H."/>
        </authorList>
    </citation>
    <scope>NUCLEOTIDE SEQUENCE [LARGE SCALE GENOMIC DNA]</scope>
    <source>
        <tissue evidence="3">Leaf</tissue>
    </source>
</reference>
<dbReference type="AlphaFoldDB" id="A0A8T0LD89"/>
<evidence type="ECO:0000313" key="3">
    <source>
        <dbReference type="EMBL" id="KAG2409934.1"/>
    </source>
</evidence>
<feature type="domain" description="Myb/SANT-like" evidence="2">
    <location>
        <begin position="163"/>
        <end position="253"/>
    </location>
</feature>
<gene>
    <name evidence="3" type="ORF">HKW66_Vig0005990</name>
</gene>
<feature type="compositionally biased region" description="Low complexity" evidence="1">
    <location>
        <begin position="342"/>
        <end position="355"/>
    </location>
</feature>
<comment type="caution">
    <text evidence="3">The sequence shown here is derived from an EMBL/GenBank/DDBJ whole genome shotgun (WGS) entry which is preliminary data.</text>
</comment>
<evidence type="ECO:0000259" key="2">
    <source>
        <dbReference type="Pfam" id="PF12776"/>
    </source>
</evidence>
<protein>
    <recommendedName>
        <fullName evidence="2">Myb/SANT-like domain-containing protein</fullName>
    </recommendedName>
</protein>
<feature type="region of interest" description="Disordered" evidence="1">
    <location>
        <begin position="315"/>
        <end position="359"/>
    </location>
</feature>
<dbReference type="InterPro" id="IPR024752">
    <property type="entry name" value="Myb/SANT-like_dom"/>
</dbReference>
<dbReference type="PANTHER" id="PTHR46929">
    <property type="entry name" value="EXPRESSED PROTEIN"/>
    <property type="match status" value="1"/>
</dbReference>
<dbReference type="PANTHER" id="PTHR46929:SF4">
    <property type="entry name" value="MYB_SANT-LIKE DOMAIN-CONTAINING PROTEIN"/>
    <property type="match status" value="1"/>
</dbReference>
<organism evidence="3 4">
    <name type="scientific">Phaseolus angularis</name>
    <name type="common">Azuki bean</name>
    <name type="synonym">Vigna angularis</name>
    <dbReference type="NCBI Taxonomy" id="3914"/>
    <lineage>
        <taxon>Eukaryota</taxon>
        <taxon>Viridiplantae</taxon>
        <taxon>Streptophyta</taxon>
        <taxon>Embryophyta</taxon>
        <taxon>Tracheophyta</taxon>
        <taxon>Spermatophyta</taxon>
        <taxon>Magnoliopsida</taxon>
        <taxon>eudicotyledons</taxon>
        <taxon>Gunneridae</taxon>
        <taxon>Pentapetalae</taxon>
        <taxon>rosids</taxon>
        <taxon>fabids</taxon>
        <taxon>Fabales</taxon>
        <taxon>Fabaceae</taxon>
        <taxon>Papilionoideae</taxon>
        <taxon>50 kb inversion clade</taxon>
        <taxon>NPAAA clade</taxon>
        <taxon>indigoferoid/millettioid clade</taxon>
        <taxon>Phaseoleae</taxon>
        <taxon>Vigna</taxon>
    </lineage>
</organism>
<accession>A0A8T0LD89</accession>
<feature type="region of interest" description="Disordered" evidence="1">
    <location>
        <begin position="19"/>
        <end position="38"/>
    </location>
</feature>
<proteinExistence type="predicted"/>
<dbReference type="EMBL" id="JABFOF010000001">
    <property type="protein sequence ID" value="KAG2409934.1"/>
    <property type="molecule type" value="Genomic_DNA"/>
</dbReference>
<dbReference type="Pfam" id="PF12776">
    <property type="entry name" value="Myb_DNA-bind_3"/>
    <property type="match status" value="1"/>
</dbReference>
<name>A0A8T0LD89_PHAAN</name>
<sequence length="485" mass="54544">MLSHSIAFDRVEEGLNSGSGFGTEKAKTKTSAGSVEETKNTLLDEEDECAKVENEDRNPSEMVSGYSDAYSDTRWVFGWLASGYTPGLRSLRPPAWFAVGSVWRGEYGIFPGHEQINGFVDKCREEVDHGLFWYFEGGGPEFNMDRGKGAATDTSGGMREFCKWTEDMDAKLLHSMIEENRLGNRIDGSWTTQAYNNMVQFLHNAGYVYVTKANVKNRQKVLKDRWREAHDLFSGLSGFAWNSVTMRFEAEDESRPAASKWRVTSIRHYDLMVELWASDRATGSGVRTARQTRRRLTPRVSVDLNQNIEYISEQPDWTTYRDPTPALPPPFVDEYSPGNTQSVPSVPSGGTSSSRGSKRKAPLVDVVDAHFSALRSSLDGFTDVLTSSNVHLGVISNAVVEQVSTMKDRNEILHSQTEILRRTPNYTYTEADIYDMLSGMQISDETLLEQCYDFLCANPTCVKRLMGLPPHKRWNKLCKIYSGGN</sequence>